<evidence type="ECO:0000259" key="11">
    <source>
        <dbReference type="SMART" id="SM00479"/>
    </source>
</evidence>
<feature type="compositionally biased region" description="Basic and acidic residues" evidence="10">
    <location>
        <begin position="61"/>
        <end position="72"/>
    </location>
</feature>
<keyword evidence="8" id="KW-0539">Nucleus</keyword>
<comment type="subcellular location">
    <subcellularLocation>
        <location evidence="1">Nucleus</location>
    </subcellularLocation>
</comment>
<comment type="similarity">
    <text evidence="2">Belongs to the REXO4 family.</text>
</comment>
<dbReference type="GO" id="GO:0006364">
    <property type="term" value="P:rRNA processing"/>
    <property type="evidence" value="ECO:0007669"/>
    <property type="project" value="UniProtKB-KW"/>
</dbReference>
<dbReference type="Gene3D" id="3.30.420.10">
    <property type="entry name" value="Ribonuclease H-like superfamily/Ribonuclease H"/>
    <property type="match status" value="1"/>
</dbReference>
<accession>A0ABD3QFI4</accession>
<dbReference type="InterPro" id="IPR047021">
    <property type="entry name" value="REXO1/3/4-like"/>
</dbReference>
<dbReference type="InterPro" id="IPR037431">
    <property type="entry name" value="REX4_DEDDh_dom"/>
</dbReference>
<evidence type="ECO:0000256" key="7">
    <source>
        <dbReference type="ARBA" id="ARBA00022839"/>
    </source>
</evidence>
<evidence type="ECO:0000313" key="12">
    <source>
        <dbReference type="EMBL" id="KAL3798985.1"/>
    </source>
</evidence>
<evidence type="ECO:0000256" key="4">
    <source>
        <dbReference type="ARBA" id="ARBA00022552"/>
    </source>
</evidence>
<keyword evidence="6" id="KW-0378">Hydrolase</keyword>
<dbReference type="InterPro" id="IPR013520">
    <property type="entry name" value="Ribonucl_H"/>
</dbReference>
<evidence type="ECO:0000256" key="1">
    <source>
        <dbReference type="ARBA" id="ARBA00004123"/>
    </source>
</evidence>
<keyword evidence="13" id="KW-1185">Reference proteome</keyword>
<evidence type="ECO:0000256" key="9">
    <source>
        <dbReference type="ARBA" id="ARBA00025599"/>
    </source>
</evidence>
<proteinExistence type="inferred from homology"/>
<dbReference type="PANTHER" id="PTHR12801:SF45">
    <property type="entry name" value="RNA EXONUCLEASE 4"/>
    <property type="match status" value="1"/>
</dbReference>
<dbReference type="CDD" id="cd06144">
    <property type="entry name" value="REX4_like"/>
    <property type="match status" value="1"/>
</dbReference>
<keyword evidence="4" id="KW-0698">rRNA processing</keyword>
<feature type="domain" description="Exonuclease" evidence="11">
    <location>
        <begin position="154"/>
        <end position="326"/>
    </location>
</feature>
<dbReference type="FunFam" id="3.30.420.10:FF:000007">
    <property type="entry name" value="Interferon-stimulated exonuclease gene 20"/>
    <property type="match status" value="1"/>
</dbReference>
<dbReference type="GO" id="GO:0004527">
    <property type="term" value="F:exonuclease activity"/>
    <property type="evidence" value="ECO:0007669"/>
    <property type="project" value="UniProtKB-KW"/>
</dbReference>
<dbReference type="EMBL" id="JABMIG020000042">
    <property type="protein sequence ID" value="KAL3798985.1"/>
    <property type="molecule type" value="Genomic_DNA"/>
</dbReference>
<keyword evidence="5" id="KW-0540">Nuclease</keyword>
<name>A0ABD3QFI4_9STRA</name>
<comment type="caution">
    <text evidence="12">The sequence shown here is derived from an EMBL/GenBank/DDBJ whole genome shotgun (WGS) entry which is preliminary data.</text>
</comment>
<keyword evidence="7" id="KW-0269">Exonuclease</keyword>
<evidence type="ECO:0000313" key="13">
    <source>
        <dbReference type="Proteomes" id="UP001516023"/>
    </source>
</evidence>
<protein>
    <recommendedName>
        <fullName evidence="3">RNA exonuclease 4</fullName>
    </recommendedName>
</protein>
<evidence type="ECO:0000256" key="8">
    <source>
        <dbReference type="ARBA" id="ARBA00023242"/>
    </source>
</evidence>
<dbReference type="InterPro" id="IPR012337">
    <property type="entry name" value="RNaseH-like_sf"/>
</dbReference>
<evidence type="ECO:0000256" key="5">
    <source>
        <dbReference type="ARBA" id="ARBA00022722"/>
    </source>
</evidence>
<dbReference type="SMART" id="SM00479">
    <property type="entry name" value="EXOIII"/>
    <property type="match status" value="1"/>
</dbReference>
<organism evidence="12 13">
    <name type="scientific">Cyclotella cryptica</name>
    <dbReference type="NCBI Taxonomy" id="29204"/>
    <lineage>
        <taxon>Eukaryota</taxon>
        <taxon>Sar</taxon>
        <taxon>Stramenopiles</taxon>
        <taxon>Ochrophyta</taxon>
        <taxon>Bacillariophyta</taxon>
        <taxon>Coscinodiscophyceae</taxon>
        <taxon>Thalassiosirophycidae</taxon>
        <taxon>Stephanodiscales</taxon>
        <taxon>Stephanodiscaceae</taxon>
        <taxon>Cyclotella</taxon>
    </lineage>
</organism>
<feature type="region of interest" description="Disordered" evidence="10">
    <location>
        <begin position="1"/>
        <end position="118"/>
    </location>
</feature>
<gene>
    <name evidence="12" type="ORF">HJC23_005124</name>
</gene>
<dbReference type="GO" id="GO:0005634">
    <property type="term" value="C:nucleus"/>
    <property type="evidence" value="ECO:0007669"/>
    <property type="project" value="UniProtKB-SubCell"/>
</dbReference>
<evidence type="ECO:0000256" key="6">
    <source>
        <dbReference type="ARBA" id="ARBA00022801"/>
    </source>
</evidence>
<dbReference type="Proteomes" id="UP001516023">
    <property type="component" value="Unassembled WGS sequence"/>
</dbReference>
<comment type="function">
    <text evidence="9">Exoribonuclease involved in ribosome biosynthesis. Involved in the processing of ITS1, the internal transcribed spacer localized between the 18S and 5.8S rRNAs.</text>
</comment>
<dbReference type="PANTHER" id="PTHR12801">
    <property type="entry name" value="RNA EXONUCLEASE REXO1 / RECO3 FAMILY MEMBER-RELATED"/>
    <property type="match status" value="1"/>
</dbReference>
<dbReference type="SUPFAM" id="SSF53098">
    <property type="entry name" value="Ribonuclease H-like"/>
    <property type="match status" value="1"/>
</dbReference>
<dbReference type="AlphaFoldDB" id="A0ABD3QFI4"/>
<dbReference type="InterPro" id="IPR036397">
    <property type="entry name" value="RNaseH_sf"/>
</dbReference>
<sequence>MAPFFSKKIKAEMRSRKRKKRTTVGSEVEGDAGASHSVKNANDGNHNGIKRAAVPSNLTSKEAKKFRKDERRKARSQGVPEDNIKFIVEGEEQEDPNQSASKDANESKNSKTPKKSFPRINELLSQHAAQKKLEEQIAKRNAINDAVPQSEKEKYVAIDCEMVGIGTSGAKSALARASAVDWDGNVLLDTFVRVPERVTDFRTHVSGVRPKDIHIKNENAMNHADVRIEMEKLLHGKILVGHALKNDLSVLMISHHRSETRDTAKYKPFMRPSGRAGGKMRPRKLRDLVYENLGLRIQRQGEGHSSIEDAKASMELFKCVRGRWEKELAKGGSKRGTK</sequence>
<evidence type="ECO:0000256" key="10">
    <source>
        <dbReference type="SAM" id="MobiDB-lite"/>
    </source>
</evidence>
<evidence type="ECO:0000256" key="3">
    <source>
        <dbReference type="ARBA" id="ARBA00016937"/>
    </source>
</evidence>
<dbReference type="Pfam" id="PF00929">
    <property type="entry name" value="RNase_T"/>
    <property type="match status" value="1"/>
</dbReference>
<evidence type="ECO:0000256" key="2">
    <source>
        <dbReference type="ARBA" id="ARBA00010489"/>
    </source>
</evidence>
<reference evidence="12 13" key="1">
    <citation type="journal article" date="2020" name="G3 (Bethesda)">
        <title>Improved Reference Genome for Cyclotella cryptica CCMP332, a Model for Cell Wall Morphogenesis, Salinity Adaptation, and Lipid Production in Diatoms (Bacillariophyta).</title>
        <authorList>
            <person name="Roberts W.R."/>
            <person name="Downey K.M."/>
            <person name="Ruck E.C."/>
            <person name="Traller J.C."/>
            <person name="Alverson A.J."/>
        </authorList>
    </citation>
    <scope>NUCLEOTIDE SEQUENCE [LARGE SCALE GENOMIC DNA]</scope>
    <source>
        <strain evidence="12 13">CCMP332</strain>
    </source>
</reference>